<reference evidence="1 2" key="1">
    <citation type="submission" date="2016-03" db="EMBL/GenBank/DDBJ databases">
        <title>Whole genome sequencing of Grifola frondosa 9006-11.</title>
        <authorList>
            <person name="Min B."/>
            <person name="Park H."/>
            <person name="Kim J.-G."/>
            <person name="Cho H."/>
            <person name="Oh Y.-L."/>
            <person name="Kong W.-S."/>
            <person name="Choi I.-G."/>
        </authorList>
    </citation>
    <scope>NUCLEOTIDE SEQUENCE [LARGE SCALE GENOMIC DNA]</scope>
    <source>
        <strain evidence="1 2">9006-11</strain>
    </source>
</reference>
<dbReference type="Proteomes" id="UP000092993">
    <property type="component" value="Unassembled WGS sequence"/>
</dbReference>
<proteinExistence type="predicted"/>
<dbReference type="AlphaFoldDB" id="A0A1C7MRT3"/>
<comment type="caution">
    <text evidence="1">The sequence shown here is derived from an EMBL/GenBank/DDBJ whole genome shotgun (WGS) entry which is preliminary data.</text>
</comment>
<gene>
    <name evidence="1" type="ORF">A0H81_02783</name>
</gene>
<name>A0A1C7MRT3_GRIFR</name>
<accession>A0A1C7MRT3</accession>
<organism evidence="1 2">
    <name type="scientific">Grifola frondosa</name>
    <name type="common">Maitake</name>
    <name type="synonym">Polyporus frondosus</name>
    <dbReference type="NCBI Taxonomy" id="5627"/>
    <lineage>
        <taxon>Eukaryota</taxon>
        <taxon>Fungi</taxon>
        <taxon>Dikarya</taxon>
        <taxon>Basidiomycota</taxon>
        <taxon>Agaricomycotina</taxon>
        <taxon>Agaricomycetes</taxon>
        <taxon>Polyporales</taxon>
        <taxon>Grifolaceae</taxon>
        <taxon>Grifola</taxon>
    </lineage>
</organism>
<protein>
    <submittedName>
        <fullName evidence="1">Uncharacterized protein</fullName>
    </submittedName>
</protein>
<sequence>MGSPSLHVLSNSLAVSSGLNPSCEHSEVTEYQSKEIGLIPNNRRRRIVHSVHPLYCTRIVRYLPFFEHMAQNVLSSLHGVDLPISDANPTFELHLRPNSAVRHATAFCSSHFFCWRHGMVEWSGSGSGGGGVRGGNRSGRLRLCEACKCT</sequence>
<dbReference type="EMBL" id="LUGG01000002">
    <property type="protein sequence ID" value="OBZ77654.1"/>
    <property type="molecule type" value="Genomic_DNA"/>
</dbReference>
<keyword evidence="2" id="KW-1185">Reference proteome</keyword>
<evidence type="ECO:0000313" key="1">
    <source>
        <dbReference type="EMBL" id="OBZ77654.1"/>
    </source>
</evidence>
<evidence type="ECO:0000313" key="2">
    <source>
        <dbReference type="Proteomes" id="UP000092993"/>
    </source>
</evidence>